<evidence type="ECO:0000313" key="2">
    <source>
        <dbReference type="EMBL" id="MDQ0472494.1"/>
    </source>
</evidence>
<evidence type="ECO:0000313" key="3">
    <source>
        <dbReference type="Proteomes" id="UP001242480"/>
    </source>
</evidence>
<dbReference type="InterPro" id="IPR015927">
    <property type="entry name" value="Peptidase_S24_S26A/B/C"/>
</dbReference>
<organism evidence="2 3">
    <name type="scientific">Labrys wisconsinensis</name>
    <dbReference type="NCBI Taxonomy" id="425677"/>
    <lineage>
        <taxon>Bacteria</taxon>
        <taxon>Pseudomonadati</taxon>
        <taxon>Pseudomonadota</taxon>
        <taxon>Alphaproteobacteria</taxon>
        <taxon>Hyphomicrobiales</taxon>
        <taxon>Xanthobacteraceae</taxon>
        <taxon>Labrys</taxon>
    </lineage>
</organism>
<dbReference type="Pfam" id="PF00717">
    <property type="entry name" value="Peptidase_S24"/>
    <property type="match status" value="1"/>
</dbReference>
<dbReference type="EMBL" id="JAUSVX010000012">
    <property type="protein sequence ID" value="MDQ0472494.1"/>
    <property type="molecule type" value="Genomic_DNA"/>
</dbReference>
<sequence length="209" mass="22445">MLTHAQIWNAIDTLAARHGLSASGLARKAGLDATTFNKSKRVTGDGRARWPSTESVAKVLEATGDSIDVFLGLLDRAREAVPRRIPMLSLAQAAADGLFDEAGHPRSEGWDEAIFPGPSEERIYALEVAGGGLEPLYRDGDLIIVAPGVQIRKGDRVVVRTRAGEVLAMALKRRTARTAELAPLGAAGEERALQQGEIAWMARIVWASQ</sequence>
<feature type="domain" description="Peptidase S24/S26A/S26B/S26C" evidence="1">
    <location>
        <begin position="88"/>
        <end position="205"/>
    </location>
</feature>
<proteinExistence type="predicted"/>
<accession>A0ABU0JDY3</accession>
<keyword evidence="3" id="KW-1185">Reference proteome</keyword>
<reference evidence="2 3" key="1">
    <citation type="submission" date="2023-07" db="EMBL/GenBank/DDBJ databases">
        <title>Genomic Encyclopedia of Type Strains, Phase IV (KMG-IV): sequencing the most valuable type-strain genomes for metagenomic binning, comparative biology and taxonomic classification.</title>
        <authorList>
            <person name="Goeker M."/>
        </authorList>
    </citation>
    <scope>NUCLEOTIDE SEQUENCE [LARGE SCALE GENOMIC DNA]</scope>
    <source>
        <strain evidence="2 3">DSM 19619</strain>
    </source>
</reference>
<dbReference type="CDD" id="cd06529">
    <property type="entry name" value="S24_LexA-like"/>
    <property type="match status" value="1"/>
</dbReference>
<comment type="caution">
    <text evidence="2">The sequence shown here is derived from an EMBL/GenBank/DDBJ whole genome shotgun (WGS) entry which is preliminary data.</text>
</comment>
<dbReference type="Proteomes" id="UP001242480">
    <property type="component" value="Unassembled WGS sequence"/>
</dbReference>
<dbReference type="SUPFAM" id="SSF51306">
    <property type="entry name" value="LexA/Signal peptidase"/>
    <property type="match status" value="1"/>
</dbReference>
<evidence type="ECO:0000259" key="1">
    <source>
        <dbReference type="Pfam" id="PF00717"/>
    </source>
</evidence>
<protein>
    <submittedName>
        <fullName evidence="2">Phage repressor protein C with HTH and peptisase S24 domain</fullName>
    </submittedName>
</protein>
<name>A0ABU0JDY3_9HYPH</name>
<gene>
    <name evidence="2" type="ORF">QO011_005523</name>
</gene>
<dbReference type="RefSeq" id="WP_307279398.1">
    <property type="nucleotide sequence ID" value="NZ_JAUSVX010000012.1"/>
</dbReference>
<dbReference type="InterPro" id="IPR039418">
    <property type="entry name" value="LexA-like"/>
</dbReference>
<dbReference type="InterPro" id="IPR036286">
    <property type="entry name" value="LexA/Signal_pep-like_sf"/>
</dbReference>
<dbReference type="Gene3D" id="2.10.109.10">
    <property type="entry name" value="Umud Fragment, subunit A"/>
    <property type="match status" value="1"/>
</dbReference>